<gene>
    <name evidence="2" type="ORF">H7I77_09740</name>
    <name evidence="1" type="ORF">RMCN_0862</name>
</gene>
<reference evidence="1 3" key="1">
    <citation type="journal article" date="2016" name="Genome Announc.">
        <title>Draft Genome Sequences of Five Rapidly Growing Mycobacterium Species, M. thermoresistibile, M. fortuitum subsp. acetamidolyticum, M. canariasense, M. brisbanense, and M. novocastrense.</title>
        <authorList>
            <person name="Katahira K."/>
            <person name="Ogura Y."/>
            <person name="Gotoh Y."/>
            <person name="Hayashi T."/>
        </authorList>
    </citation>
    <scope>NUCLEOTIDE SEQUENCE [LARGE SCALE GENOMIC DNA]</scope>
    <source>
        <strain evidence="1 3">JCM18114</strain>
    </source>
</reference>
<dbReference type="EMBL" id="JACKTI010000029">
    <property type="protein sequence ID" value="MCV7023627.1"/>
    <property type="molecule type" value="Genomic_DNA"/>
</dbReference>
<comment type="caution">
    <text evidence="2">The sequence shown here is derived from an EMBL/GenBank/DDBJ whole genome shotgun (WGS) entry which is preliminary data.</text>
</comment>
<dbReference type="EMBL" id="BCTA01000013">
    <property type="protein sequence ID" value="GAT07729.1"/>
    <property type="molecule type" value="Genomic_DNA"/>
</dbReference>
<dbReference type="Proteomes" id="UP001207528">
    <property type="component" value="Unassembled WGS sequence"/>
</dbReference>
<protein>
    <recommendedName>
        <fullName evidence="5">Helix-turn-helix domain-containing protein</fullName>
    </recommendedName>
</protein>
<dbReference type="Proteomes" id="UP000069773">
    <property type="component" value="Unassembled WGS sequence"/>
</dbReference>
<reference evidence="2" key="2">
    <citation type="submission" date="2020-07" db="EMBL/GenBank/DDBJ databases">
        <authorList>
            <person name="Pettersson B.M.F."/>
            <person name="Behra P.R.K."/>
            <person name="Ramesh M."/>
            <person name="Das S."/>
            <person name="Dasgupta S."/>
            <person name="Kirsebom L.A."/>
        </authorList>
    </citation>
    <scope>NUCLEOTIDE SEQUENCE</scope>
    <source>
        <strain evidence="2">DSM 44203</strain>
    </source>
</reference>
<accession>A0AAW5SIS6</accession>
<evidence type="ECO:0008006" key="5">
    <source>
        <dbReference type="Google" id="ProtNLM"/>
    </source>
</evidence>
<dbReference type="AlphaFoldDB" id="A0AAW5SIS6"/>
<proteinExistence type="predicted"/>
<evidence type="ECO:0000313" key="1">
    <source>
        <dbReference type="EMBL" id="GAT07729.1"/>
    </source>
</evidence>
<sequence>MQPAPDDAPHVPYSATDWGSRVVRTDEVAQLLGIKPTSLYQLVLRDAFPEGQVQGRDKIWMLDTVLRFMIEQRRQQIERVPRLFPRVDRPIPALFCGSRLFMSKARSGETHREYIAHMWQPSDGGPLVALVYKLHSPGWHRPARELLTELHEAGHTDVGAVVIPSGSSGVAPDGVIEPPEIDYADTSPMNGGWVHATWFDVAYLLQVDLPWWPHYLRDAQAMLRWQPGDAPYAVVPRSSVFGDPHALLRLGSTVQVDDDHESEEVARFFWWWAERAACGFCPPDTHPAQTFPGICVPVKAVAPGTGSALSADVAAERGRPTPEQTARVLHTRVDPEAFDDVVRMLAHGFTIWSPLIERVVAIRVGTANPLARRFLSKLSESAAPVDELGYLHVCAFGRDDQRITQPLSMTRPQRLEHELNKDLWIAQFGNTVYITVPQAISTARGELQQLDVTQDDGVVVGDFSAWWTDTDGYAWPMPGEDPHEAGYSGAGPDGLAAAATILADDAASPVGGPYRLAVQSDVRYQQLAKQLKSRRYPTLIRRLDDPAAGFRWHTDIPSR</sequence>
<evidence type="ECO:0000313" key="3">
    <source>
        <dbReference type="Proteomes" id="UP000069773"/>
    </source>
</evidence>
<reference evidence="2" key="3">
    <citation type="journal article" date="2022" name="BMC Genomics">
        <title>Comparative genome analysis of mycobacteria focusing on tRNA and non-coding RNA.</title>
        <authorList>
            <person name="Behra P.R.K."/>
            <person name="Pettersson B.M.F."/>
            <person name="Ramesh M."/>
            <person name="Das S."/>
            <person name="Dasgupta S."/>
            <person name="Kirsebom L.A."/>
        </authorList>
    </citation>
    <scope>NUCLEOTIDE SEQUENCE</scope>
    <source>
        <strain evidence="2">DSM 44203</strain>
    </source>
</reference>
<evidence type="ECO:0000313" key="4">
    <source>
        <dbReference type="Proteomes" id="UP001207528"/>
    </source>
</evidence>
<dbReference type="RefSeq" id="WP_067387561.1">
    <property type="nucleotide sequence ID" value="NZ_BCTA01000013.1"/>
</dbReference>
<evidence type="ECO:0000313" key="2">
    <source>
        <dbReference type="EMBL" id="MCV7023627.1"/>
    </source>
</evidence>
<keyword evidence="3" id="KW-1185">Reference proteome</keyword>
<organism evidence="2 4">
    <name type="scientific">Mycolicibacterium novocastrense</name>
    <name type="common">Mycobacterium novocastrense</name>
    <dbReference type="NCBI Taxonomy" id="59813"/>
    <lineage>
        <taxon>Bacteria</taxon>
        <taxon>Bacillati</taxon>
        <taxon>Actinomycetota</taxon>
        <taxon>Actinomycetes</taxon>
        <taxon>Mycobacteriales</taxon>
        <taxon>Mycobacteriaceae</taxon>
        <taxon>Mycolicibacterium</taxon>
    </lineage>
</organism>
<name>A0AAW5SIS6_MYCNV</name>